<dbReference type="InterPro" id="IPR036388">
    <property type="entry name" value="WH-like_DNA-bd_sf"/>
</dbReference>
<dbReference type="GO" id="GO:0003677">
    <property type="term" value="F:DNA binding"/>
    <property type="evidence" value="ECO:0007669"/>
    <property type="project" value="UniProtKB-KW"/>
</dbReference>
<evidence type="ECO:0000256" key="1">
    <source>
        <dbReference type="ARBA" id="ARBA00004496"/>
    </source>
</evidence>
<dbReference type="SMART" id="SM00347">
    <property type="entry name" value="HTH_MARR"/>
    <property type="match status" value="1"/>
</dbReference>
<dbReference type="InterPro" id="IPR000835">
    <property type="entry name" value="HTH_MarR-typ"/>
</dbReference>
<reference evidence="10" key="1">
    <citation type="submission" date="2022-08" db="EMBL/GenBank/DDBJ databases">
        <authorList>
            <person name="Zhang D."/>
        </authorList>
    </citation>
    <scope>NUCLEOTIDE SEQUENCE</scope>
    <source>
        <strain evidence="10">XJ19-11</strain>
    </source>
</reference>
<dbReference type="PANTHER" id="PTHR42756">
    <property type="entry name" value="TRANSCRIPTIONAL REGULATOR, MARR"/>
    <property type="match status" value="1"/>
</dbReference>
<organism evidence="10 11">
    <name type="scientific">Aquiflexum gelatinilyticum</name>
    <dbReference type="NCBI Taxonomy" id="2961943"/>
    <lineage>
        <taxon>Bacteria</taxon>
        <taxon>Pseudomonadati</taxon>
        <taxon>Bacteroidota</taxon>
        <taxon>Cytophagia</taxon>
        <taxon>Cytophagales</taxon>
        <taxon>Cyclobacteriaceae</taxon>
        <taxon>Aquiflexum</taxon>
    </lineage>
</organism>
<dbReference type="GO" id="GO:0005737">
    <property type="term" value="C:cytoplasm"/>
    <property type="evidence" value="ECO:0007669"/>
    <property type="project" value="UniProtKB-SubCell"/>
</dbReference>
<keyword evidence="5" id="KW-0804">Transcription</keyword>
<proteinExistence type="inferred from homology"/>
<dbReference type="InterPro" id="IPR055166">
    <property type="entry name" value="Transc_reg_Sar_Rot_HTH"/>
</dbReference>
<name>A0A9X2P450_9BACT</name>
<dbReference type="Proteomes" id="UP001142175">
    <property type="component" value="Unassembled WGS sequence"/>
</dbReference>
<dbReference type="FunFam" id="1.10.10.10:FF:000163">
    <property type="entry name" value="MarR family transcriptional regulator"/>
    <property type="match status" value="1"/>
</dbReference>
<evidence type="ECO:0000256" key="8">
    <source>
        <dbReference type="ARBA" id="ARBA00047207"/>
    </source>
</evidence>
<keyword evidence="2" id="KW-0963">Cytoplasm</keyword>
<evidence type="ECO:0000256" key="6">
    <source>
        <dbReference type="ARBA" id="ARBA00046337"/>
    </source>
</evidence>
<dbReference type="SUPFAM" id="SSF46785">
    <property type="entry name" value="Winged helix' DNA-binding domain"/>
    <property type="match status" value="1"/>
</dbReference>
<dbReference type="AlphaFoldDB" id="A0A9X2P450"/>
<gene>
    <name evidence="10" type="ORF">NU887_04795</name>
</gene>
<comment type="subcellular location">
    <subcellularLocation>
        <location evidence="1">Cytoplasm</location>
    </subcellularLocation>
</comment>
<evidence type="ECO:0000256" key="7">
    <source>
        <dbReference type="ARBA" id="ARBA00047188"/>
    </source>
</evidence>
<keyword evidence="4" id="KW-0238">DNA-binding</keyword>
<evidence type="ECO:0000256" key="3">
    <source>
        <dbReference type="ARBA" id="ARBA00023015"/>
    </source>
</evidence>
<feature type="domain" description="HTH marR-type" evidence="9">
    <location>
        <begin position="8"/>
        <end position="139"/>
    </location>
</feature>
<dbReference type="GO" id="GO:0003700">
    <property type="term" value="F:DNA-binding transcription factor activity"/>
    <property type="evidence" value="ECO:0007669"/>
    <property type="project" value="InterPro"/>
</dbReference>
<dbReference type="Pfam" id="PF22381">
    <property type="entry name" value="Staph_reg_Sar_Rot"/>
    <property type="match status" value="1"/>
</dbReference>
<dbReference type="PROSITE" id="PS50995">
    <property type="entry name" value="HTH_MARR_2"/>
    <property type="match status" value="1"/>
</dbReference>
<keyword evidence="3" id="KW-0805">Transcription regulation</keyword>
<sequence>MPNLPNLQNDLGFDFYVASRLVSQAYREPLQELGLTYPQYLVMLVLWEEDGQMVSQIGEKLQLDSGTLTPLLKRLESANLIHRNRSESDERKVVIELTYPGKALQAKAKDIPEKIGTSLNSWEENELTNLSTLTKKLIKDFTQTNSWKK</sequence>
<evidence type="ECO:0000256" key="4">
    <source>
        <dbReference type="ARBA" id="ARBA00023125"/>
    </source>
</evidence>
<dbReference type="EMBL" id="JANSUY010000002">
    <property type="protein sequence ID" value="MCR9014341.1"/>
    <property type="molecule type" value="Genomic_DNA"/>
</dbReference>
<evidence type="ECO:0000313" key="11">
    <source>
        <dbReference type="Proteomes" id="UP001142175"/>
    </source>
</evidence>
<dbReference type="PRINTS" id="PR00598">
    <property type="entry name" value="HTHMARR"/>
</dbReference>
<evidence type="ECO:0000256" key="5">
    <source>
        <dbReference type="ARBA" id="ARBA00023163"/>
    </source>
</evidence>
<keyword evidence="11" id="KW-1185">Reference proteome</keyword>
<evidence type="ECO:0000313" key="10">
    <source>
        <dbReference type="EMBL" id="MCR9014341.1"/>
    </source>
</evidence>
<dbReference type="Gene3D" id="1.10.10.10">
    <property type="entry name" value="Winged helix-like DNA-binding domain superfamily/Winged helix DNA-binding domain"/>
    <property type="match status" value="1"/>
</dbReference>
<evidence type="ECO:0000256" key="2">
    <source>
        <dbReference type="ARBA" id="ARBA00022490"/>
    </source>
</evidence>
<evidence type="ECO:0000259" key="9">
    <source>
        <dbReference type="PROSITE" id="PS50995"/>
    </source>
</evidence>
<dbReference type="InterPro" id="IPR036390">
    <property type="entry name" value="WH_DNA-bd_sf"/>
</dbReference>
<comment type="caution">
    <text evidence="10">The sequence shown here is derived from an EMBL/GenBank/DDBJ whole genome shotgun (WGS) entry which is preliminary data.</text>
</comment>
<dbReference type="RefSeq" id="WP_258422222.1">
    <property type="nucleotide sequence ID" value="NZ_JANSUY010000002.1"/>
</dbReference>
<comment type="similarity">
    <text evidence="6">Belongs to the SarZ family.</text>
</comment>
<accession>A0A9X2P450</accession>
<protein>
    <recommendedName>
        <fullName evidence="7">HTH-type transcriptional regulator SarZ</fullName>
    </recommendedName>
    <alternativeName>
        <fullName evidence="8">Staphylococcal accessory regulator Z</fullName>
    </alternativeName>
</protein>
<dbReference type="PANTHER" id="PTHR42756:SF1">
    <property type="entry name" value="TRANSCRIPTIONAL REPRESSOR OF EMRAB OPERON"/>
    <property type="match status" value="1"/>
</dbReference>